<dbReference type="Proteomes" id="UP000028059">
    <property type="component" value="Unassembled WGS sequence"/>
</dbReference>
<dbReference type="PATRIC" id="fig|1502293.3.peg.1694"/>
<comment type="caution">
    <text evidence="2">The sequence shown here is derived from an EMBL/GenBank/DDBJ whole genome shotgun (WGS) entry which is preliminary data.</text>
</comment>
<evidence type="ECO:0000313" key="2">
    <source>
        <dbReference type="EMBL" id="KEQ55759.1"/>
    </source>
</evidence>
<dbReference type="GO" id="GO:0046914">
    <property type="term" value="F:transition metal ion binding"/>
    <property type="evidence" value="ECO:0007669"/>
    <property type="project" value="InterPro"/>
</dbReference>
<proteinExistence type="predicted"/>
<dbReference type="GO" id="GO:0046983">
    <property type="term" value="F:protein dimerization activity"/>
    <property type="evidence" value="ECO:0007669"/>
    <property type="project" value="InterPro"/>
</dbReference>
<keyword evidence="3" id="KW-1185">Reference proteome</keyword>
<evidence type="ECO:0000259" key="1">
    <source>
        <dbReference type="Pfam" id="PF02742"/>
    </source>
</evidence>
<reference evidence="2 3" key="1">
    <citation type="submission" date="2014-06" db="EMBL/GenBank/DDBJ databases">
        <authorList>
            <person name="Ngugi D.K."/>
            <person name="Blom J."/>
            <person name="Alam I."/>
            <person name="Rashid M."/>
            <person name="Ba Alawi W."/>
            <person name="Zhang G."/>
            <person name="Hikmawan T."/>
            <person name="Guan Y."/>
            <person name="Antunes A."/>
            <person name="Siam R."/>
            <person name="ElDorry H."/>
            <person name="Bajic V."/>
            <person name="Stingl U."/>
        </authorList>
    </citation>
    <scope>NUCLEOTIDE SEQUENCE [LARGE SCALE GENOMIC DNA]</scope>
    <source>
        <strain evidence="2">SCGC AAA799-N04</strain>
    </source>
</reference>
<dbReference type="InterPro" id="IPR036421">
    <property type="entry name" value="Fe_dep_repressor_sf"/>
</dbReference>
<dbReference type="Pfam" id="PF02742">
    <property type="entry name" value="Fe_dep_repr_C"/>
    <property type="match status" value="1"/>
</dbReference>
<evidence type="ECO:0000313" key="3">
    <source>
        <dbReference type="Proteomes" id="UP000028059"/>
    </source>
</evidence>
<accession>A0A081RKN6</accession>
<gene>
    <name evidence="2" type="ORF">AAA799N04_01857</name>
</gene>
<feature type="domain" description="Iron dependent repressor metal binding and dimerisation" evidence="1">
    <location>
        <begin position="60"/>
        <end position="95"/>
    </location>
</feature>
<name>A0A081RKN6_9ARCH</name>
<dbReference type="EMBL" id="JOKN01000078">
    <property type="protein sequence ID" value="KEQ55759.1"/>
    <property type="molecule type" value="Genomic_DNA"/>
</dbReference>
<organism evidence="2 3">
    <name type="scientific">Marine Group I thaumarchaeote SCGC AAA799-N04</name>
    <dbReference type="NCBI Taxonomy" id="1502293"/>
    <lineage>
        <taxon>Archaea</taxon>
        <taxon>Nitrososphaerota</taxon>
        <taxon>Marine Group I</taxon>
    </lineage>
</organism>
<dbReference type="InterPro" id="IPR001367">
    <property type="entry name" value="Fe_dep_repressor"/>
</dbReference>
<dbReference type="Gene3D" id="1.10.60.10">
    <property type="entry name" value="Iron dependent repressor, metal binding and dimerisation domain"/>
    <property type="match status" value="1"/>
</dbReference>
<dbReference type="SUPFAM" id="SSF47979">
    <property type="entry name" value="Iron-dependent repressor protein, dimerization domain"/>
    <property type="match status" value="1"/>
</dbReference>
<dbReference type="AlphaFoldDB" id="A0A081RKN6"/>
<sequence length="103" mass="11808">MAKKLAKKSTSLPTLSGFSEFDRIFDNFKKDMEKSFSSFPRIDFSSFPKLPESGCDVIDEEMVCGIEHHMNKQFTNALCIMLNHPRKCPHNNEIPMGECCLKM</sequence>
<protein>
    <submittedName>
        <fullName evidence="2">DtxR family iron dependent repressor protein</fullName>
    </submittedName>
</protein>